<proteinExistence type="predicted"/>
<protein>
    <submittedName>
        <fullName evidence="1">Retrotransposon protein</fullName>
    </submittedName>
</protein>
<evidence type="ECO:0000313" key="2">
    <source>
        <dbReference type="Proteomes" id="UP000321947"/>
    </source>
</evidence>
<reference evidence="1 2" key="1">
    <citation type="submission" date="2019-08" db="EMBL/GenBank/DDBJ databases">
        <title>Draft genome sequences of two oriental melons (Cucumis melo L. var makuwa).</title>
        <authorList>
            <person name="Kwon S.-Y."/>
        </authorList>
    </citation>
    <scope>NUCLEOTIDE SEQUENCE [LARGE SCALE GENOMIC DNA]</scope>
    <source>
        <strain evidence="2">cv. Chang Bougi</strain>
        <tissue evidence="1">Leaf</tissue>
    </source>
</reference>
<accession>A0A5D3BVN0</accession>
<dbReference type="EMBL" id="SSTD01015300">
    <property type="protein sequence ID" value="TYK03058.1"/>
    <property type="molecule type" value="Genomic_DNA"/>
</dbReference>
<evidence type="ECO:0000313" key="1">
    <source>
        <dbReference type="EMBL" id="TYK03058.1"/>
    </source>
</evidence>
<dbReference type="Proteomes" id="UP000321947">
    <property type="component" value="Unassembled WGS sequence"/>
</dbReference>
<name>A0A5D3BVN0_CUCMM</name>
<comment type="caution">
    <text evidence="1">The sequence shown here is derived from an EMBL/GenBank/DDBJ whole genome shotgun (WGS) entry which is preliminary data.</text>
</comment>
<gene>
    <name evidence="1" type="ORF">E5676_scaffold46G001550</name>
</gene>
<organism evidence="1 2">
    <name type="scientific">Cucumis melo var. makuwa</name>
    <name type="common">Oriental melon</name>
    <dbReference type="NCBI Taxonomy" id="1194695"/>
    <lineage>
        <taxon>Eukaryota</taxon>
        <taxon>Viridiplantae</taxon>
        <taxon>Streptophyta</taxon>
        <taxon>Embryophyta</taxon>
        <taxon>Tracheophyta</taxon>
        <taxon>Spermatophyta</taxon>
        <taxon>Magnoliopsida</taxon>
        <taxon>eudicotyledons</taxon>
        <taxon>Gunneridae</taxon>
        <taxon>Pentapetalae</taxon>
        <taxon>rosids</taxon>
        <taxon>fabids</taxon>
        <taxon>Cucurbitales</taxon>
        <taxon>Cucurbitaceae</taxon>
        <taxon>Benincaseae</taxon>
        <taxon>Cucumis</taxon>
    </lineage>
</organism>
<sequence>MLVAGGPTMGPFAQSHLIAQSLLNILFSYYDELSYVFGKDYVMGGRIETFVDVESNDHVGYKAFAVDAAPDIEFQLMYSQGLDLLPIELMRTRTTRLSEGRHASSGFK</sequence>
<dbReference type="AlphaFoldDB" id="A0A5D3BVN0"/>